<dbReference type="InterPro" id="IPR012337">
    <property type="entry name" value="RNaseH-like_sf"/>
</dbReference>
<keyword evidence="5" id="KW-0255">Endonuclease</keyword>
<dbReference type="EC" id="2.7.7.49" evidence="1"/>
<evidence type="ECO:0000256" key="5">
    <source>
        <dbReference type="ARBA" id="ARBA00022759"/>
    </source>
</evidence>
<evidence type="ECO:0000259" key="8">
    <source>
        <dbReference type="PROSITE" id="PS50994"/>
    </source>
</evidence>
<dbReference type="InterPro" id="IPR001584">
    <property type="entry name" value="Integrase_cat-core"/>
</dbReference>
<evidence type="ECO:0000313" key="10">
    <source>
        <dbReference type="Proteomes" id="UP000479190"/>
    </source>
</evidence>
<protein>
    <recommendedName>
        <fullName evidence="1">RNA-directed DNA polymerase</fullName>
        <ecNumber evidence="1">2.7.7.49</ecNumber>
    </recommendedName>
</protein>
<evidence type="ECO:0000256" key="4">
    <source>
        <dbReference type="ARBA" id="ARBA00022722"/>
    </source>
</evidence>
<sequence length="914" mass="104470">MYRGVDWSQGLLRKRADDADGVGTVAMILIGRRGITSLLPELFIYMDDIVVYASSLEEHKEKMNKLFGRLKTAGLTVRLDKCFFLRKEVGYPRAYHIKRWSQTRPSQGHRGTRLPSSKIKVYVESHQTKSLHPEDTPLQHFRPYLYGRKFTIVTDHKPLVWLHNLKNPTSRLARWKEKLRDYDYEIIPKPGRVNANTDALSRNPVPVSPPTPISQCIDDYEHEIERRIFAINCLEHVNDRPEVSNSRIGHRGLAVDELEISHQRRFAEPGGYICHQGEAADGQDSDRGAKNGLVRISHWAVSSDGLEYHLGNFSHSDGLVSHRAEPLHADGQEGHLEEFSYLDGLVSHLAIPSDGPDYRDRDINNVEVSSEGSDTDDDMITGISLLPTGQVRKREYVERRNVRVVETKRRRKIPPENNPPTGSLWYSRDPLLMHRDNYAHFFSVDCNTNKSLEQQLLDLNYLDLELIKTQQLNVGAITESGLSTGHSLFSLFIRNNHEEIPDIDIICEILTNLGAALIELGQNSISIAKSNEHLDDMYWLPIETHLVGLATQMNLNITIYMGEVTTPREEDIPGIISEAHDSAVAGHKGMIKTYPLVRERYFWPNMMDRIRNYVKTCHDCQTKKLTRVKTKFPMKIKSTPTTALEVVEMDIVGPLPLTVSGNKYILTLQCNLTKYSEAIPLPDVKAGMIASAFSNEFVCRFGCPQTLRTDMGQNLIGKVFSTLAKLFKIRQIHSTAYRPQTEGSLERSHHSLIEYRKMYINDSHWDTWIRYAIFSNNTSIHTAHGFTPHELIFARKARIPSEFTTTTISKTYNDILDDIARKLNMTQRGAHDKIIEAKKKSKAYYDLKSNVRVFNPGDYVYLLKEHKTDKLDDHYTGPYPIKQLIGDRNAEIELSTSRSKIVHVDKLKHAFLRL</sequence>
<dbReference type="PROSITE" id="PS50994">
    <property type="entry name" value="INTEGRASE"/>
    <property type="match status" value="1"/>
</dbReference>
<dbReference type="GO" id="GO:0004519">
    <property type="term" value="F:endonuclease activity"/>
    <property type="evidence" value="ECO:0007669"/>
    <property type="project" value="UniProtKB-KW"/>
</dbReference>
<dbReference type="FunFam" id="1.10.340.70:FF:000001">
    <property type="entry name" value="Retrovirus-related Pol polyprotein from transposon gypsy-like Protein"/>
    <property type="match status" value="1"/>
</dbReference>
<dbReference type="InterPro" id="IPR050951">
    <property type="entry name" value="Retrovirus_Pol_polyprotein"/>
</dbReference>
<evidence type="ECO:0000256" key="7">
    <source>
        <dbReference type="ARBA" id="ARBA00022918"/>
    </source>
</evidence>
<keyword evidence="6" id="KW-0378">Hydrolase</keyword>
<dbReference type="OrthoDB" id="441971at2759"/>
<gene>
    <name evidence="9" type="ORF">TBRA_LOCUS5451</name>
</gene>
<dbReference type="Gene3D" id="1.10.340.70">
    <property type="match status" value="1"/>
</dbReference>
<dbReference type="Gene3D" id="3.30.420.10">
    <property type="entry name" value="Ribonuclease H-like superfamily/Ribonuclease H"/>
    <property type="match status" value="1"/>
</dbReference>
<evidence type="ECO:0000256" key="2">
    <source>
        <dbReference type="ARBA" id="ARBA00022679"/>
    </source>
</evidence>
<dbReference type="InterPro" id="IPR036397">
    <property type="entry name" value="RNaseH_sf"/>
</dbReference>
<dbReference type="Pfam" id="PF17917">
    <property type="entry name" value="RT_RNaseH"/>
    <property type="match status" value="1"/>
</dbReference>
<evidence type="ECO:0000256" key="1">
    <source>
        <dbReference type="ARBA" id="ARBA00012493"/>
    </source>
</evidence>
<keyword evidence="3" id="KW-0548">Nucleotidyltransferase</keyword>
<evidence type="ECO:0000313" key="9">
    <source>
        <dbReference type="EMBL" id="CAB0033550.1"/>
    </source>
</evidence>
<dbReference type="InterPro" id="IPR000477">
    <property type="entry name" value="RT_dom"/>
</dbReference>
<feature type="domain" description="Integrase catalytic" evidence="8">
    <location>
        <begin position="636"/>
        <end position="796"/>
    </location>
</feature>
<keyword evidence="10" id="KW-1185">Reference proteome</keyword>
<dbReference type="EMBL" id="CADCXV010000714">
    <property type="protein sequence ID" value="CAB0033550.1"/>
    <property type="molecule type" value="Genomic_DNA"/>
</dbReference>
<dbReference type="PANTHER" id="PTHR37984">
    <property type="entry name" value="PROTEIN CBG26694"/>
    <property type="match status" value="1"/>
</dbReference>
<dbReference type="InterPro" id="IPR043128">
    <property type="entry name" value="Rev_trsase/Diguanyl_cyclase"/>
</dbReference>
<dbReference type="GO" id="GO:0003676">
    <property type="term" value="F:nucleic acid binding"/>
    <property type="evidence" value="ECO:0007669"/>
    <property type="project" value="InterPro"/>
</dbReference>
<keyword evidence="7" id="KW-0695">RNA-directed DNA polymerase</keyword>
<dbReference type="Gene3D" id="3.30.70.270">
    <property type="match status" value="1"/>
</dbReference>
<evidence type="ECO:0000256" key="6">
    <source>
        <dbReference type="ARBA" id="ARBA00022801"/>
    </source>
</evidence>
<dbReference type="InterPro" id="IPR041373">
    <property type="entry name" value="RT_RNaseH"/>
</dbReference>
<dbReference type="Proteomes" id="UP000479190">
    <property type="component" value="Unassembled WGS sequence"/>
</dbReference>
<dbReference type="GO" id="GO:0003964">
    <property type="term" value="F:RNA-directed DNA polymerase activity"/>
    <property type="evidence" value="ECO:0007669"/>
    <property type="project" value="UniProtKB-KW"/>
</dbReference>
<dbReference type="SUPFAM" id="SSF53098">
    <property type="entry name" value="Ribonuclease H-like"/>
    <property type="match status" value="1"/>
</dbReference>
<proteinExistence type="predicted"/>
<organism evidence="9 10">
    <name type="scientific">Trichogramma brassicae</name>
    <dbReference type="NCBI Taxonomy" id="86971"/>
    <lineage>
        <taxon>Eukaryota</taxon>
        <taxon>Metazoa</taxon>
        <taxon>Ecdysozoa</taxon>
        <taxon>Arthropoda</taxon>
        <taxon>Hexapoda</taxon>
        <taxon>Insecta</taxon>
        <taxon>Pterygota</taxon>
        <taxon>Neoptera</taxon>
        <taxon>Endopterygota</taxon>
        <taxon>Hymenoptera</taxon>
        <taxon>Apocrita</taxon>
        <taxon>Proctotrupomorpha</taxon>
        <taxon>Chalcidoidea</taxon>
        <taxon>Trichogrammatidae</taxon>
        <taxon>Trichogramma</taxon>
    </lineage>
</organism>
<dbReference type="Pfam" id="PF00078">
    <property type="entry name" value="RVT_1"/>
    <property type="match status" value="1"/>
</dbReference>
<dbReference type="InterPro" id="IPR043502">
    <property type="entry name" value="DNA/RNA_pol_sf"/>
</dbReference>
<dbReference type="InterPro" id="IPR041588">
    <property type="entry name" value="Integrase_H2C2"/>
</dbReference>
<dbReference type="PANTHER" id="PTHR37984:SF5">
    <property type="entry name" value="PROTEIN NYNRIN-LIKE"/>
    <property type="match status" value="1"/>
</dbReference>
<dbReference type="CDD" id="cd09274">
    <property type="entry name" value="RNase_HI_RT_Ty3"/>
    <property type="match status" value="1"/>
</dbReference>
<keyword evidence="4" id="KW-0540">Nuclease</keyword>
<dbReference type="Pfam" id="PF17921">
    <property type="entry name" value="Integrase_H2C2"/>
    <property type="match status" value="1"/>
</dbReference>
<reference evidence="9 10" key="1">
    <citation type="submission" date="2020-02" db="EMBL/GenBank/DDBJ databases">
        <authorList>
            <person name="Ferguson B K."/>
        </authorList>
    </citation>
    <scope>NUCLEOTIDE SEQUENCE [LARGE SCALE GENOMIC DNA]</scope>
</reference>
<dbReference type="GO" id="GO:0016787">
    <property type="term" value="F:hydrolase activity"/>
    <property type="evidence" value="ECO:0007669"/>
    <property type="project" value="UniProtKB-KW"/>
</dbReference>
<dbReference type="FunFam" id="3.30.420.10:FF:000032">
    <property type="entry name" value="Retrovirus-related Pol polyprotein from transposon 297-like Protein"/>
    <property type="match status" value="1"/>
</dbReference>
<evidence type="ECO:0000256" key="3">
    <source>
        <dbReference type="ARBA" id="ARBA00022695"/>
    </source>
</evidence>
<name>A0A6H5I6J4_9HYME</name>
<accession>A0A6H5I6J4</accession>
<dbReference type="SUPFAM" id="SSF56672">
    <property type="entry name" value="DNA/RNA polymerases"/>
    <property type="match status" value="1"/>
</dbReference>
<dbReference type="GO" id="GO:0015074">
    <property type="term" value="P:DNA integration"/>
    <property type="evidence" value="ECO:0007669"/>
    <property type="project" value="InterPro"/>
</dbReference>
<keyword evidence="2" id="KW-0808">Transferase</keyword>
<dbReference type="GO" id="GO:0042575">
    <property type="term" value="C:DNA polymerase complex"/>
    <property type="evidence" value="ECO:0007669"/>
    <property type="project" value="UniProtKB-ARBA"/>
</dbReference>
<dbReference type="AlphaFoldDB" id="A0A6H5I6J4"/>